<organism evidence="4 5">
    <name type="scientific">Christiangramia sabulilitoris</name>
    <dbReference type="NCBI Taxonomy" id="2583991"/>
    <lineage>
        <taxon>Bacteria</taxon>
        <taxon>Pseudomonadati</taxon>
        <taxon>Bacteroidota</taxon>
        <taxon>Flavobacteriia</taxon>
        <taxon>Flavobacteriales</taxon>
        <taxon>Flavobacteriaceae</taxon>
        <taxon>Christiangramia</taxon>
    </lineage>
</organism>
<dbReference type="Pfam" id="PF00534">
    <property type="entry name" value="Glycos_transf_1"/>
    <property type="match status" value="1"/>
</dbReference>
<dbReference type="InterPro" id="IPR028098">
    <property type="entry name" value="Glyco_trans_4-like_N"/>
</dbReference>
<dbReference type="RefSeq" id="WP_143411089.1">
    <property type="nucleotide sequence ID" value="NZ_VHSF01000003.1"/>
</dbReference>
<evidence type="ECO:0000259" key="3">
    <source>
        <dbReference type="Pfam" id="PF13439"/>
    </source>
</evidence>
<dbReference type="OrthoDB" id="139410at2"/>
<protein>
    <submittedName>
        <fullName evidence="4">Glycosyltransferase family 4 protein</fullName>
    </submittedName>
</protein>
<dbReference type="Proteomes" id="UP000315131">
    <property type="component" value="Unassembled WGS sequence"/>
</dbReference>
<keyword evidence="4" id="KW-0808">Transferase</keyword>
<proteinExistence type="predicted"/>
<dbReference type="GO" id="GO:0016757">
    <property type="term" value="F:glycosyltransferase activity"/>
    <property type="evidence" value="ECO:0007669"/>
    <property type="project" value="InterPro"/>
</dbReference>
<accession>A0A550HYS9</accession>
<keyword evidence="1" id="KW-0472">Membrane</keyword>
<feature type="domain" description="Glycosyltransferase subfamily 4-like N-terminal" evidence="3">
    <location>
        <begin position="34"/>
        <end position="149"/>
    </location>
</feature>
<dbReference type="EMBL" id="VHSF01000003">
    <property type="protein sequence ID" value="TRO63892.1"/>
    <property type="molecule type" value="Genomic_DNA"/>
</dbReference>
<dbReference type="AlphaFoldDB" id="A0A550HYS9"/>
<feature type="transmembrane region" description="Helical" evidence="1">
    <location>
        <begin position="74"/>
        <end position="94"/>
    </location>
</feature>
<dbReference type="InterPro" id="IPR001296">
    <property type="entry name" value="Glyco_trans_1"/>
</dbReference>
<dbReference type="SUPFAM" id="SSF53756">
    <property type="entry name" value="UDP-Glycosyltransferase/glycogen phosphorylase"/>
    <property type="match status" value="1"/>
</dbReference>
<evidence type="ECO:0000313" key="4">
    <source>
        <dbReference type="EMBL" id="TRO63892.1"/>
    </source>
</evidence>
<sequence>MRNILYIGNKLVKHGYTPTSADTLPRKLEHEGFCVTAVSSIKNRGLRLMHMLGSIIARKNVDLVIIDTYSTLNYWYAVMGAGLCRVLSIPYIMILHGGNLEMRLEGSSKKMLALFRNAKALVVPSRFLKEKLEKFQFENLLTIPNSIEINDYSFKRRTQVSPRLLWVRAFDEIYRPELAMDVLELVLKDYPEADLCMVGPDKDGSLPRLQKLGSEQRLPVVFEGKLTKSEWTSLAADYDIFINTTSIDNTPVSVIEAMALGLPVVSTNVGGLPYLIEHDLNGILVEPDNASAMAGAILSLINKPELAHKISLNARKMVEKFDWENVKTVWLELLAEK</sequence>
<comment type="caution">
    <text evidence="4">The sequence shown here is derived from an EMBL/GenBank/DDBJ whole genome shotgun (WGS) entry which is preliminary data.</text>
</comment>
<feature type="domain" description="Glycosyl transferase family 1" evidence="2">
    <location>
        <begin position="162"/>
        <end position="317"/>
    </location>
</feature>
<keyword evidence="1" id="KW-1133">Transmembrane helix</keyword>
<keyword evidence="1" id="KW-0812">Transmembrane</keyword>
<keyword evidence="5" id="KW-1185">Reference proteome</keyword>
<dbReference type="PANTHER" id="PTHR12526">
    <property type="entry name" value="GLYCOSYLTRANSFERASE"/>
    <property type="match status" value="1"/>
</dbReference>
<evidence type="ECO:0000256" key="1">
    <source>
        <dbReference type="SAM" id="Phobius"/>
    </source>
</evidence>
<reference evidence="4 5" key="1">
    <citation type="submission" date="2019-06" db="EMBL/GenBank/DDBJ databases">
        <title>Gramella sabulilitoris sp. nov., isolated from a marine sand.</title>
        <authorList>
            <person name="Yoon J.-H."/>
        </authorList>
    </citation>
    <scope>NUCLEOTIDE SEQUENCE [LARGE SCALE GENOMIC DNA]</scope>
    <source>
        <strain evidence="4 5">HSMS-1</strain>
    </source>
</reference>
<gene>
    <name evidence="4" type="ORF">FGM01_10295</name>
</gene>
<dbReference type="Pfam" id="PF13439">
    <property type="entry name" value="Glyco_transf_4"/>
    <property type="match status" value="1"/>
</dbReference>
<name>A0A550HYS9_9FLAO</name>
<evidence type="ECO:0000259" key="2">
    <source>
        <dbReference type="Pfam" id="PF00534"/>
    </source>
</evidence>
<evidence type="ECO:0000313" key="5">
    <source>
        <dbReference type="Proteomes" id="UP000315131"/>
    </source>
</evidence>
<dbReference type="Gene3D" id="3.40.50.2000">
    <property type="entry name" value="Glycogen Phosphorylase B"/>
    <property type="match status" value="2"/>
</dbReference>
<dbReference type="CDD" id="cd03801">
    <property type="entry name" value="GT4_PimA-like"/>
    <property type="match status" value="1"/>
</dbReference>